<evidence type="ECO:0000313" key="9">
    <source>
        <dbReference type="EMBL" id="MEN7551919.1"/>
    </source>
</evidence>
<dbReference type="NCBIfam" id="TIGR04056">
    <property type="entry name" value="OMP_RagA_SusC"/>
    <property type="match status" value="1"/>
</dbReference>
<comment type="subcellular location">
    <subcellularLocation>
        <location evidence="1 7">Cell outer membrane</location>
        <topology evidence="1 7">Multi-pass membrane protein</topology>
    </subcellularLocation>
</comment>
<dbReference type="InterPro" id="IPR036942">
    <property type="entry name" value="Beta-barrel_TonB_sf"/>
</dbReference>
<organism evidence="9 10">
    <name type="scientific">Rapidithrix thailandica</name>
    <dbReference type="NCBI Taxonomy" id="413964"/>
    <lineage>
        <taxon>Bacteria</taxon>
        <taxon>Pseudomonadati</taxon>
        <taxon>Bacteroidota</taxon>
        <taxon>Cytophagia</taxon>
        <taxon>Cytophagales</taxon>
        <taxon>Flammeovirgaceae</taxon>
        <taxon>Rapidithrix</taxon>
    </lineage>
</organism>
<dbReference type="Gene3D" id="2.60.40.1120">
    <property type="entry name" value="Carboxypeptidase-like, regulatory domain"/>
    <property type="match status" value="1"/>
</dbReference>
<dbReference type="GO" id="GO:0009279">
    <property type="term" value="C:cell outer membrane"/>
    <property type="evidence" value="ECO:0007669"/>
    <property type="project" value="UniProtKB-SubCell"/>
</dbReference>
<dbReference type="PROSITE" id="PS52016">
    <property type="entry name" value="TONB_DEPENDENT_REC_3"/>
    <property type="match status" value="1"/>
</dbReference>
<comment type="caution">
    <text evidence="9">The sequence shown here is derived from an EMBL/GenBank/DDBJ whole genome shotgun (WGS) entry which is preliminary data.</text>
</comment>
<dbReference type="InterPro" id="IPR039426">
    <property type="entry name" value="TonB-dep_rcpt-like"/>
</dbReference>
<dbReference type="InterPro" id="IPR023996">
    <property type="entry name" value="TonB-dep_OMP_SusC/RagA"/>
</dbReference>
<dbReference type="EMBL" id="JBDKWZ010000030">
    <property type="protein sequence ID" value="MEN7551919.1"/>
    <property type="molecule type" value="Genomic_DNA"/>
</dbReference>
<dbReference type="Pfam" id="PF13715">
    <property type="entry name" value="CarbopepD_reg_2"/>
    <property type="match status" value="1"/>
</dbReference>
<feature type="domain" description="Secretin/TonB short N-terminal" evidence="8">
    <location>
        <begin position="69"/>
        <end position="120"/>
    </location>
</feature>
<dbReference type="SUPFAM" id="SSF49464">
    <property type="entry name" value="Carboxypeptidase regulatory domain-like"/>
    <property type="match status" value="1"/>
</dbReference>
<dbReference type="RefSeq" id="WP_346824695.1">
    <property type="nucleotide sequence ID" value="NZ_JBDKWZ010000030.1"/>
</dbReference>
<dbReference type="Gene3D" id="2.40.170.20">
    <property type="entry name" value="TonB-dependent receptor, beta-barrel domain"/>
    <property type="match status" value="1"/>
</dbReference>
<dbReference type="Pfam" id="PF07715">
    <property type="entry name" value="Plug"/>
    <property type="match status" value="1"/>
</dbReference>
<dbReference type="InterPro" id="IPR011662">
    <property type="entry name" value="Secretin/TonB_short_N"/>
</dbReference>
<dbReference type="InterPro" id="IPR037066">
    <property type="entry name" value="Plug_dom_sf"/>
</dbReference>
<reference evidence="9 10" key="1">
    <citation type="submission" date="2024-04" db="EMBL/GenBank/DDBJ databases">
        <title>Novel genus in family Flammeovirgaceae.</title>
        <authorList>
            <person name="Nguyen T.H."/>
            <person name="Vuong T.Q."/>
            <person name="Le H."/>
            <person name="Kim S.-G."/>
        </authorList>
    </citation>
    <scope>NUCLEOTIDE SEQUENCE [LARGE SCALE GENOMIC DNA]</scope>
    <source>
        <strain evidence="9 10">JCM 23209</strain>
    </source>
</reference>
<dbReference type="NCBIfam" id="TIGR04057">
    <property type="entry name" value="SusC_RagA_signa"/>
    <property type="match status" value="1"/>
</dbReference>
<dbReference type="SMART" id="SM00965">
    <property type="entry name" value="STN"/>
    <property type="match status" value="1"/>
</dbReference>
<name>A0AAW9SGG1_9BACT</name>
<evidence type="ECO:0000256" key="2">
    <source>
        <dbReference type="ARBA" id="ARBA00022448"/>
    </source>
</evidence>
<evidence type="ECO:0000256" key="6">
    <source>
        <dbReference type="ARBA" id="ARBA00023237"/>
    </source>
</evidence>
<keyword evidence="6 7" id="KW-0998">Cell outer membrane</keyword>
<sequence>MKLTYLFKGRGWYFYAPPKPLWIMRLTLFLTLALSFQLTAKSHSQVITVSEKNSSLVSLLKAIESQTEYHFIYNDELMEMAKPVSIRAKNISLEKALNQIFVKQPLSYNFMGKYIVIKPKEESLPKAITVTGTVYDEGGAPLPGAAIRIKGKTQGTISDEEGKYRLAGIEEEDVLIISYIGYTTQEIQVNKRTEIDITMQVSTSALSEVVVIGYGSQERNEVTSAISSFKPSEVDTRPVLGPDQLVQGRMPGVLVSAGGGTPGSNVRVSVRGIGSLSAQNEPLYVVDGIPLVNHNAALYNLGEGMNPLAELNPNDIESIEVLKDAASAAIYGSRATNGVIIITTKTGKSGVSKLDINASYGVQNLPNLDNVKMADSDLYLEVLNEGINNYNQQNGYQPGDKNFVRYRENPYPGLDDTDWIDLVLQQAKMTNVNLSFSSGTEKTKLYVSGSYLDQEGVIISNRFRKYTGKLNINHKLLDWLKVGTNSTLSFSRNNRIPNSNIGSSVLLRSVGQRPFDRPYKPNGEYYVGGTEELIFHNNQQIINEQDAKLDNYRYLGNFFANLQLHKNLYLENSLGIDAIYTEDFLYYKATHPYGTGSGRILDRRRLIGNVLIENTLHYDKTFGDLSFSALVGHSFQKVSTSTSYIDGRGFPSPSFDVISVAGEIAGASTGFGESALDSYYSRVNLSWAGKYLMSLSLRADGSSKFSNAKRYGAFPSVSLGWNVSKEKFWNVKGAELKVRTSFGATGNQDGIGSYAYQALMGGGANYGTNSGIAITTFGNENLTWETAEQFDIGIDLSLFEGKINFTTDYFVKNTNNLLYSMPIHATSGFTSITSNIGSMQNKGLEFMLNVNQNLGPVEWSSDFNISFIRNELTNLLGDEPLLIGANRTLQVGEEVGSFYMYKMLGIFQSDEEIPQTLFDQGVRAGDVHYEDVNGDGLINVDDRQVIGSSNPDFYGGWNNRFRYKNFDFNVFFTYAQGFEVYAPWRIVTDRLGIGFQGMREEVALNRWTGPGSSNDVPRAIYGSGYNIQNSSRFLEDGSYIRLRSLSLGYTLPENLSSKLKLSKLRVYFQGDNLWLISKYSGLDPEVTKNFDPRFMAEDNFNLPQPRSFSFGINASF</sequence>
<dbReference type="InterPro" id="IPR008969">
    <property type="entry name" value="CarboxyPept-like_regulatory"/>
</dbReference>
<dbReference type="InterPro" id="IPR023997">
    <property type="entry name" value="TonB-dep_OMP_SusC/RagA_CS"/>
</dbReference>
<accession>A0AAW9SGG1</accession>
<proteinExistence type="inferred from homology"/>
<dbReference type="Proteomes" id="UP001403385">
    <property type="component" value="Unassembled WGS sequence"/>
</dbReference>
<evidence type="ECO:0000259" key="8">
    <source>
        <dbReference type="SMART" id="SM00965"/>
    </source>
</evidence>
<dbReference type="SUPFAM" id="SSF56935">
    <property type="entry name" value="Porins"/>
    <property type="match status" value="1"/>
</dbReference>
<dbReference type="Pfam" id="PF07660">
    <property type="entry name" value="STN"/>
    <property type="match status" value="1"/>
</dbReference>
<evidence type="ECO:0000256" key="4">
    <source>
        <dbReference type="ARBA" id="ARBA00022692"/>
    </source>
</evidence>
<evidence type="ECO:0000256" key="7">
    <source>
        <dbReference type="PROSITE-ProRule" id="PRU01360"/>
    </source>
</evidence>
<keyword evidence="5 7" id="KW-0472">Membrane</keyword>
<keyword evidence="10" id="KW-1185">Reference proteome</keyword>
<dbReference type="FunFam" id="2.60.40.1120:FF:000003">
    <property type="entry name" value="Outer membrane protein Omp121"/>
    <property type="match status" value="1"/>
</dbReference>
<dbReference type="InterPro" id="IPR012910">
    <property type="entry name" value="Plug_dom"/>
</dbReference>
<evidence type="ECO:0000256" key="1">
    <source>
        <dbReference type="ARBA" id="ARBA00004571"/>
    </source>
</evidence>
<evidence type="ECO:0000256" key="3">
    <source>
        <dbReference type="ARBA" id="ARBA00022452"/>
    </source>
</evidence>
<evidence type="ECO:0000313" key="10">
    <source>
        <dbReference type="Proteomes" id="UP001403385"/>
    </source>
</evidence>
<dbReference type="Gene3D" id="2.170.130.10">
    <property type="entry name" value="TonB-dependent receptor, plug domain"/>
    <property type="match status" value="1"/>
</dbReference>
<dbReference type="AlphaFoldDB" id="A0AAW9SGG1"/>
<gene>
    <name evidence="9" type="ORF">AAG747_28655</name>
</gene>
<keyword evidence="4 7" id="KW-0812">Transmembrane</keyword>
<keyword evidence="3 7" id="KW-1134">Transmembrane beta strand</keyword>
<protein>
    <submittedName>
        <fullName evidence="9">TonB-dependent receptor</fullName>
    </submittedName>
</protein>
<keyword evidence="2 7" id="KW-0813">Transport</keyword>
<comment type="similarity">
    <text evidence="7">Belongs to the TonB-dependent receptor family.</text>
</comment>
<keyword evidence="9" id="KW-0675">Receptor</keyword>
<evidence type="ECO:0000256" key="5">
    <source>
        <dbReference type="ARBA" id="ARBA00023136"/>
    </source>
</evidence>